<organism evidence="1">
    <name type="scientific">Echinococcus granulosus</name>
    <name type="common">Hydatid tapeworm</name>
    <dbReference type="NCBI Taxonomy" id="6210"/>
    <lineage>
        <taxon>Eukaryota</taxon>
        <taxon>Metazoa</taxon>
        <taxon>Spiralia</taxon>
        <taxon>Lophotrochozoa</taxon>
        <taxon>Platyhelminthes</taxon>
        <taxon>Cestoda</taxon>
        <taxon>Eucestoda</taxon>
        <taxon>Cyclophyllidea</taxon>
        <taxon>Taeniidae</taxon>
        <taxon>Echinococcus</taxon>
        <taxon>Echinococcus granulosus group</taxon>
    </lineage>
</organism>
<reference evidence="1 2" key="1">
    <citation type="journal article" date="2013" name="Nature">
        <title>The genomes of four tapeworm species reveal adaptations to parasitism.</title>
        <authorList>
            <person name="Tsai I.J."/>
            <person name="Zarowiecki M."/>
            <person name="Holroyd N."/>
            <person name="Garciarrubio A."/>
            <person name="Sanchez-Flores A."/>
            <person name="Brooks K.L."/>
            <person name="Tracey A."/>
            <person name="Bobes R.J."/>
            <person name="Fragoso G."/>
            <person name="Sciutto E."/>
            <person name="Aslett M."/>
            <person name="Beasley H."/>
            <person name="Bennett H.M."/>
            <person name="Cai J."/>
            <person name="Camicia F."/>
            <person name="Clark R."/>
            <person name="Cucher M."/>
            <person name="De Silva N."/>
            <person name="Day T.A."/>
            <person name="Deplazes P."/>
            <person name="Estrada K."/>
            <person name="Fernandez C."/>
            <person name="Holland P.W."/>
            <person name="Hou J."/>
            <person name="Hu S."/>
            <person name="Huckvale T."/>
            <person name="Hung S.S."/>
            <person name="Kamenetzky L."/>
            <person name="Keane J.A."/>
            <person name="Kiss F."/>
            <person name="Koziol U."/>
            <person name="Lambert O."/>
            <person name="Liu K."/>
            <person name="Luo X."/>
            <person name="Luo Y."/>
            <person name="Macchiaroli N."/>
            <person name="Nichol S."/>
            <person name="Paps J."/>
            <person name="Parkinson J."/>
            <person name="Pouchkina-Stantcheva N."/>
            <person name="Riddiford N."/>
            <person name="Rosenzvit M."/>
            <person name="Salinas G."/>
            <person name="Wasmuth J.D."/>
            <person name="Zamanian M."/>
            <person name="Zheng Y."/>
            <person name="Cai X."/>
            <person name="Soberon X."/>
            <person name="Olson P.D."/>
            <person name="Laclette J.P."/>
            <person name="Brehm K."/>
            <person name="Berriman M."/>
            <person name="Garciarrubio A."/>
            <person name="Bobes R.J."/>
            <person name="Fragoso G."/>
            <person name="Sanchez-Flores A."/>
            <person name="Estrada K."/>
            <person name="Cevallos M.A."/>
            <person name="Morett E."/>
            <person name="Gonzalez V."/>
            <person name="Portillo T."/>
            <person name="Ochoa-Leyva A."/>
            <person name="Jose M.V."/>
            <person name="Sciutto E."/>
            <person name="Landa A."/>
            <person name="Jimenez L."/>
            <person name="Valdes V."/>
            <person name="Carrero J.C."/>
            <person name="Larralde C."/>
            <person name="Morales-Montor J."/>
            <person name="Limon-Lason J."/>
            <person name="Soberon X."/>
            <person name="Laclette J.P."/>
        </authorList>
    </citation>
    <scope>NUCLEOTIDE SEQUENCE [LARGE SCALE GENOMIC DNA]</scope>
</reference>
<reference evidence="3" key="2">
    <citation type="submission" date="2020-10" db="UniProtKB">
        <authorList>
            <consortium name="WormBaseParasite"/>
        </authorList>
    </citation>
    <scope>IDENTIFICATION</scope>
</reference>
<dbReference type="WBParaSite" id="EgrG_002065500">
    <property type="protein sequence ID" value="EgrG_002065500"/>
    <property type="gene ID" value="EgrG_002065500"/>
</dbReference>
<dbReference type="AlphaFoldDB" id="U6FVH0"/>
<proteinExistence type="predicted"/>
<name>U6FVH0_ECHGR</name>
<evidence type="ECO:0000313" key="2">
    <source>
        <dbReference type="Proteomes" id="UP000492820"/>
    </source>
</evidence>
<sequence length="148" mass="16533">MKSRYVETVARTSSIVRFANANCLKRCIVIRVTSREPTVEGAIQKKDLDRHSQATYIEKRNYCSCRAGVRLSSTPRVSSLVVKICILVTKVASTANHLVYSTQRCTEPLTVNHRGIYLQAVLETVMGLNKTRLVVIHQPRVSAATIDC</sequence>
<dbReference type="EMBL" id="CBLN010003753">
    <property type="protein sequence ID" value="CDI70142.1"/>
    <property type="molecule type" value="Genomic_DNA"/>
</dbReference>
<dbReference type="Proteomes" id="UP000492820">
    <property type="component" value="Unassembled WGS sequence"/>
</dbReference>
<protein>
    <submittedName>
        <fullName evidence="3">Secreted protein</fullName>
    </submittedName>
</protein>
<gene>
    <name evidence="1" type="ORF">EgrG_002065500</name>
</gene>
<accession>U6FVH0</accession>
<evidence type="ECO:0000313" key="1">
    <source>
        <dbReference type="EMBL" id="CDI70142.1"/>
    </source>
</evidence>
<evidence type="ECO:0000313" key="3">
    <source>
        <dbReference type="WBParaSite" id="EgrG_002065500"/>
    </source>
</evidence>